<accession>A0A5J4TUV1</accession>
<protein>
    <submittedName>
        <fullName evidence="2">Uncharacterized protein</fullName>
    </submittedName>
</protein>
<reference evidence="2 3" key="1">
    <citation type="submission" date="2019-03" db="EMBL/GenBank/DDBJ databases">
        <title>Single cell metagenomics reveals metabolic interactions within the superorganism composed of flagellate Streblomastix strix and complex community of Bacteroidetes bacteria on its surface.</title>
        <authorList>
            <person name="Treitli S.C."/>
            <person name="Kolisko M."/>
            <person name="Husnik F."/>
            <person name="Keeling P."/>
            <person name="Hampl V."/>
        </authorList>
    </citation>
    <scope>NUCLEOTIDE SEQUENCE [LARGE SCALE GENOMIC DNA]</scope>
    <source>
        <strain evidence="2">ST1C</strain>
    </source>
</reference>
<evidence type="ECO:0000313" key="3">
    <source>
        <dbReference type="Proteomes" id="UP000324800"/>
    </source>
</evidence>
<name>A0A5J4TUV1_9EUKA</name>
<gene>
    <name evidence="2" type="ORF">EZS28_042429</name>
</gene>
<proteinExistence type="predicted"/>
<dbReference type="Proteomes" id="UP000324800">
    <property type="component" value="Unassembled WGS sequence"/>
</dbReference>
<feature type="compositionally biased region" description="Polar residues" evidence="1">
    <location>
        <begin position="147"/>
        <end position="168"/>
    </location>
</feature>
<dbReference type="EMBL" id="SNRW01024724">
    <property type="protein sequence ID" value="KAA6362044.1"/>
    <property type="molecule type" value="Genomic_DNA"/>
</dbReference>
<evidence type="ECO:0000256" key="1">
    <source>
        <dbReference type="SAM" id="MobiDB-lite"/>
    </source>
</evidence>
<feature type="compositionally biased region" description="Basic and acidic residues" evidence="1">
    <location>
        <begin position="169"/>
        <end position="200"/>
    </location>
</feature>
<feature type="region of interest" description="Disordered" evidence="1">
    <location>
        <begin position="147"/>
        <end position="200"/>
    </location>
</feature>
<comment type="caution">
    <text evidence="2">The sequence shown here is derived from an EMBL/GenBank/DDBJ whole genome shotgun (WGS) entry which is preliminary data.</text>
</comment>
<evidence type="ECO:0000313" key="2">
    <source>
        <dbReference type="EMBL" id="KAA6362044.1"/>
    </source>
</evidence>
<organism evidence="2 3">
    <name type="scientific">Streblomastix strix</name>
    <dbReference type="NCBI Taxonomy" id="222440"/>
    <lineage>
        <taxon>Eukaryota</taxon>
        <taxon>Metamonada</taxon>
        <taxon>Preaxostyla</taxon>
        <taxon>Oxymonadida</taxon>
        <taxon>Streblomastigidae</taxon>
        <taxon>Streblomastix</taxon>
    </lineage>
</organism>
<dbReference type="AlphaFoldDB" id="A0A5J4TUV1"/>
<sequence length="298" mass="35009">MLIYYLHIHSITPYQGKDKQLILQEILEVDEENRKSILIQQGFDSDGEEGRRIFNEGILMRNVWIYNKIQIGFLTRGFYGQSIMQILLNGQDNVLKGETETQSPQLRLSKNLKNRELVVTHVKNQVTVQPFAKWVIRFSTHFTVENAPQQSDNNESSKQQPEQQQLLDSKSDRIKTKDESKRHKYQERAKNYKTERLAQKDNENKSIQKILKIRRVVLTFESLCFARTATNEQRVEFLRRLMVDSETIKQFMRKEFEPVLLEPATPEQSPTLRMKMNRAHTSSQVTTSRIRVRIKGGI</sequence>